<dbReference type="PROSITE" id="PS51340">
    <property type="entry name" value="MOSC"/>
    <property type="match status" value="1"/>
</dbReference>
<proteinExistence type="predicted"/>
<sequence>MSPLRSVLQWIGRVDLRPRLLSLGVTVAAAVTAALALRRPLKSLLAPRRPWVGRLFLFPVKGAAPVEVSELHLDGLGFRHDRRWAVLGSKNEVLTMRPCPRLVLVRPQVSGGPWTGLTLSAPGMPPLEVQAPGSDAEKLAYDLWEVPGTARDCGPEAARWLTEFLGREARLAYVPAEARDVHLREPCKQAKWNGGDEAKSVYFPGSTIAFADATPGTIVSRTSLDDLNRRLTHRVAIERFRMNIILEGSAAYEEESWRSFGIGEKTFVMSRRCERCTVPLVDPETGERGSSNGEPIRELRKYRLFSMLPNGDPRHADLPIFGMKFGTPCHEGVIRVGDEVTPLSFWKRGDRTY</sequence>
<dbReference type="SUPFAM" id="SSF141673">
    <property type="entry name" value="MOSC N-terminal domain-like"/>
    <property type="match status" value="1"/>
</dbReference>
<organism evidence="2">
    <name type="scientific">Alexandrium monilatum</name>
    <dbReference type="NCBI Taxonomy" id="311494"/>
    <lineage>
        <taxon>Eukaryota</taxon>
        <taxon>Sar</taxon>
        <taxon>Alveolata</taxon>
        <taxon>Dinophyceae</taxon>
        <taxon>Gonyaulacales</taxon>
        <taxon>Pyrocystaceae</taxon>
        <taxon>Alexandrium</taxon>
    </lineage>
</organism>
<dbReference type="Pfam" id="PF03476">
    <property type="entry name" value="MOSC_N"/>
    <property type="match status" value="1"/>
</dbReference>
<gene>
    <name evidence="2" type="ORF">AMON00008_LOCUS31036</name>
</gene>
<evidence type="ECO:0000313" key="2">
    <source>
        <dbReference type="EMBL" id="CAE4605226.1"/>
    </source>
</evidence>
<protein>
    <recommendedName>
        <fullName evidence="1">MOSC domain-containing protein</fullName>
    </recommendedName>
</protein>
<dbReference type="Pfam" id="PF03473">
    <property type="entry name" value="MOSC"/>
    <property type="match status" value="1"/>
</dbReference>
<dbReference type="AlphaFoldDB" id="A0A7S4R8I2"/>
<dbReference type="InterPro" id="IPR005302">
    <property type="entry name" value="MoCF_Sase_C"/>
</dbReference>
<dbReference type="InterPro" id="IPR005303">
    <property type="entry name" value="MOCOS_middle"/>
</dbReference>
<dbReference type="GO" id="GO:0030170">
    <property type="term" value="F:pyridoxal phosphate binding"/>
    <property type="evidence" value="ECO:0007669"/>
    <property type="project" value="InterPro"/>
</dbReference>
<dbReference type="GO" id="GO:0003824">
    <property type="term" value="F:catalytic activity"/>
    <property type="evidence" value="ECO:0007669"/>
    <property type="project" value="InterPro"/>
</dbReference>
<feature type="domain" description="MOSC" evidence="1">
    <location>
        <begin position="185"/>
        <end position="343"/>
    </location>
</feature>
<dbReference type="EMBL" id="HBNR01044596">
    <property type="protein sequence ID" value="CAE4605226.1"/>
    <property type="molecule type" value="Transcribed_RNA"/>
</dbReference>
<evidence type="ECO:0000259" key="1">
    <source>
        <dbReference type="PROSITE" id="PS51340"/>
    </source>
</evidence>
<name>A0A7S4R8I2_9DINO</name>
<dbReference type="InterPro" id="IPR011037">
    <property type="entry name" value="Pyrv_Knase-like_insert_dom_sf"/>
</dbReference>
<reference evidence="2" key="1">
    <citation type="submission" date="2021-01" db="EMBL/GenBank/DDBJ databases">
        <authorList>
            <person name="Corre E."/>
            <person name="Pelletier E."/>
            <person name="Niang G."/>
            <person name="Scheremetjew M."/>
            <person name="Finn R."/>
            <person name="Kale V."/>
            <person name="Holt S."/>
            <person name="Cochrane G."/>
            <person name="Meng A."/>
            <person name="Brown T."/>
            <person name="Cohen L."/>
        </authorList>
    </citation>
    <scope>NUCLEOTIDE SEQUENCE</scope>
    <source>
        <strain evidence="2">CCMP3105</strain>
    </source>
</reference>
<dbReference type="GO" id="GO:0030151">
    <property type="term" value="F:molybdenum ion binding"/>
    <property type="evidence" value="ECO:0007669"/>
    <property type="project" value="InterPro"/>
</dbReference>
<dbReference type="PANTHER" id="PTHR14237">
    <property type="entry name" value="MOLYBDOPTERIN COFACTOR SULFURASE MOSC"/>
    <property type="match status" value="1"/>
</dbReference>
<dbReference type="PANTHER" id="PTHR14237:SF19">
    <property type="entry name" value="MITOCHONDRIAL AMIDOXIME REDUCING COMPONENT 1"/>
    <property type="match status" value="1"/>
</dbReference>
<dbReference type="SUPFAM" id="SSF50800">
    <property type="entry name" value="PK beta-barrel domain-like"/>
    <property type="match status" value="1"/>
</dbReference>
<accession>A0A7S4R8I2</accession>